<feature type="chain" id="PRO_5037487102" evidence="2">
    <location>
        <begin position="28"/>
        <end position="368"/>
    </location>
</feature>
<evidence type="ECO:0000313" key="3">
    <source>
        <dbReference type="EMBL" id="MBE8714144.1"/>
    </source>
</evidence>
<keyword evidence="4" id="KW-1185">Reference proteome</keyword>
<dbReference type="AlphaFoldDB" id="A0A928UZX8"/>
<keyword evidence="1" id="KW-0175">Coiled coil</keyword>
<dbReference type="Gene3D" id="1.25.40.10">
    <property type="entry name" value="Tetratricopeptide repeat domain"/>
    <property type="match status" value="1"/>
</dbReference>
<reference evidence="3" key="1">
    <citation type="submission" date="2018-02" db="EMBL/GenBank/DDBJ databases">
        <authorList>
            <person name="Vasarhelyi B.M."/>
            <person name="Deshmukh S."/>
            <person name="Balint B."/>
            <person name="Kukolya J."/>
        </authorList>
    </citation>
    <scope>NUCLEOTIDE SEQUENCE</scope>
    <source>
        <strain evidence="3">KB22</strain>
    </source>
</reference>
<name>A0A928UZX8_9SPHI</name>
<organism evidence="3 4">
    <name type="scientific">Sphingobacterium hungaricum</name>
    <dbReference type="NCBI Taxonomy" id="2082723"/>
    <lineage>
        <taxon>Bacteria</taxon>
        <taxon>Pseudomonadati</taxon>
        <taxon>Bacteroidota</taxon>
        <taxon>Sphingobacteriia</taxon>
        <taxon>Sphingobacteriales</taxon>
        <taxon>Sphingobacteriaceae</taxon>
        <taxon>Sphingobacterium</taxon>
    </lineage>
</organism>
<accession>A0A928UZX8</accession>
<feature type="signal peptide" evidence="2">
    <location>
        <begin position="1"/>
        <end position="27"/>
    </location>
</feature>
<dbReference type="RefSeq" id="WP_196934318.1">
    <property type="nucleotide sequence ID" value="NZ_MU158697.1"/>
</dbReference>
<dbReference type="EMBL" id="PRDK01000005">
    <property type="protein sequence ID" value="MBE8714144.1"/>
    <property type="molecule type" value="Genomic_DNA"/>
</dbReference>
<comment type="caution">
    <text evidence="3">The sequence shown here is derived from an EMBL/GenBank/DDBJ whole genome shotgun (WGS) entry which is preliminary data.</text>
</comment>
<evidence type="ECO:0000313" key="4">
    <source>
        <dbReference type="Proteomes" id="UP000616201"/>
    </source>
</evidence>
<sequence>MLSKKTNSLRILIVLLIAQLLSPNLEAQVANKIDPSGYIHKYNASFNGIGPTVYILPAPRSKEELLSDSYKAKVNFADTIIFALAFQDLLADFKSTSNAIISKELVNENNKTIESLTQYIDQELIQQNYVLAYGLLNESARFSLEQNNPTQSINFLLDALMHAQKTTHINDIASIQYNLAILYLFTRNNERAAEFQDKYYSYSVNNRLPVEQANSLVKIALIQAFDRDYRSAENTIIRKAIPLFNKNKAYEGKINAWKQLATIYQMQNKHAEAQWFLLQARDLANSKNLISELAEIEYMLASSKMIQKNYKVAQKELQQAQTLAIAENNKYLELAIQDKIGNIYMIFNEYEQAETSLKSYWVLREEIF</sequence>
<feature type="coiled-coil region" evidence="1">
    <location>
        <begin position="303"/>
        <end position="330"/>
    </location>
</feature>
<evidence type="ECO:0000256" key="1">
    <source>
        <dbReference type="SAM" id="Coils"/>
    </source>
</evidence>
<dbReference type="Proteomes" id="UP000616201">
    <property type="component" value="Unassembled WGS sequence"/>
</dbReference>
<gene>
    <name evidence="3" type="ORF">C4F49_10665</name>
</gene>
<dbReference type="InterPro" id="IPR011990">
    <property type="entry name" value="TPR-like_helical_dom_sf"/>
</dbReference>
<protein>
    <submittedName>
        <fullName evidence="3">Tetratricopeptide repeat-containing protein</fullName>
    </submittedName>
</protein>
<dbReference type="SUPFAM" id="SSF48452">
    <property type="entry name" value="TPR-like"/>
    <property type="match status" value="2"/>
</dbReference>
<keyword evidence="2" id="KW-0732">Signal</keyword>
<proteinExistence type="predicted"/>
<evidence type="ECO:0000256" key="2">
    <source>
        <dbReference type="SAM" id="SignalP"/>
    </source>
</evidence>